<accession>G9WU37</accession>
<dbReference type="Proteomes" id="UP000003527">
    <property type="component" value="Unassembled WGS sequence"/>
</dbReference>
<evidence type="ECO:0000313" key="3">
    <source>
        <dbReference type="Proteomes" id="UP000003527"/>
    </source>
</evidence>
<dbReference type="HOGENOM" id="CLU_066192_31_1_9"/>
<dbReference type="EMBL" id="AFZD01000016">
    <property type="protein sequence ID" value="EHL12240.1"/>
    <property type="molecule type" value="Genomic_DNA"/>
</dbReference>
<dbReference type="RefSeq" id="WP_009536437.1">
    <property type="nucleotide sequence ID" value="NZ_JH414504.1"/>
</dbReference>
<comment type="caution">
    <text evidence="2">The sequence shown here is derived from an EMBL/GenBank/DDBJ whole genome shotgun (WGS) entry which is preliminary data.</text>
</comment>
<dbReference type="AlphaFoldDB" id="G9WU37"/>
<dbReference type="SUPFAM" id="SSF47413">
    <property type="entry name" value="lambda repressor-like DNA-binding domains"/>
    <property type="match status" value="1"/>
</dbReference>
<evidence type="ECO:0000259" key="1">
    <source>
        <dbReference type="Pfam" id="PF13443"/>
    </source>
</evidence>
<sequence>MAVSYKKLFKILIDKDMMKKDFRKLTGISAATVSKLANGENVTMDVIERICVNMHCNVEDILEIIPDPIPDDNKDQTEEQKGE</sequence>
<gene>
    <name evidence="2" type="ORF">HMPREF9624_00547</name>
</gene>
<dbReference type="GO" id="GO:0003677">
    <property type="term" value="F:DNA binding"/>
    <property type="evidence" value="ECO:0007669"/>
    <property type="project" value="InterPro"/>
</dbReference>
<name>G9WU37_9FIRM</name>
<reference evidence="2 3" key="1">
    <citation type="submission" date="2011-08" db="EMBL/GenBank/DDBJ databases">
        <title>The Genome Sequence of Oribacterium sp. ACB7.</title>
        <authorList>
            <consortium name="The Broad Institute Genome Sequencing Platform"/>
            <person name="Earl A."/>
            <person name="Ward D."/>
            <person name="Feldgarden M."/>
            <person name="Gevers D."/>
            <person name="Sizova M."/>
            <person name="Hazen A."/>
            <person name="Epstein S."/>
            <person name="Young S.K."/>
            <person name="Zeng Q."/>
            <person name="Gargeya S."/>
            <person name="Fitzgerald M."/>
            <person name="Haas B."/>
            <person name="Abouelleil A."/>
            <person name="Alvarado L."/>
            <person name="Arachchi H.M."/>
            <person name="Berlin A."/>
            <person name="Brown A."/>
            <person name="Chapman S.B."/>
            <person name="Chen Z."/>
            <person name="Dunbar C."/>
            <person name="Freedman E."/>
            <person name="Gearin G."/>
            <person name="Gellesch M."/>
            <person name="Goldberg J."/>
            <person name="Griggs A."/>
            <person name="Gujja S."/>
            <person name="Heiman D."/>
            <person name="Howarth C."/>
            <person name="Larson L."/>
            <person name="Lui A."/>
            <person name="MacDonald P.J.P."/>
            <person name="Montmayeur A."/>
            <person name="Murphy C."/>
            <person name="Neiman D."/>
            <person name="Pearson M."/>
            <person name="Priest M."/>
            <person name="Roberts A."/>
            <person name="Saif S."/>
            <person name="Shea T."/>
            <person name="Shenoy N."/>
            <person name="Sisk P."/>
            <person name="Stolte C."/>
            <person name="Sykes S."/>
            <person name="Wortman J."/>
            <person name="Nusbaum C."/>
            <person name="Birren B."/>
        </authorList>
    </citation>
    <scope>NUCLEOTIDE SEQUENCE [LARGE SCALE GENOMIC DNA]</scope>
    <source>
        <strain evidence="2 3">ACB7</strain>
    </source>
</reference>
<evidence type="ECO:0000313" key="2">
    <source>
        <dbReference type="EMBL" id="EHL12240.1"/>
    </source>
</evidence>
<dbReference type="InterPro" id="IPR001387">
    <property type="entry name" value="Cro/C1-type_HTH"/>
</dbReference>
<dbReference type="Gene3D" id="1.10.260.40">
    <property type="entry name" value="lambda repressor-like DNA-binding domains"/>
    <property type="match status" value="1"/>
</dbReference>
<proteinExistence type="predicted"/>
<dbReference type="CDD" id="cd00093">
    <property type="entry name" value="HTH_XRE"/>
    <property type="match status" value="1"/>
</dbReference>
<dbReference type="InterPro" id="IPR010982">
    <property type="entry name" value="Lambda_DNA-bd_dom_sf"/>
</dbReference>
<feature type="domain" description="HTH cro/C1-type" evidence="1">
    <location>
        <begin position="7"/>
        <end position="67"/>
    </location>
</feature>
<dbReference type="Pfam" id="PF13443">
    <property type="entry name" value="HTH_26"/>
    <property type="match status" value="1"/>
</dbReference>
<organism evidence="2 3">
    <name type="scientific">Oribacterium asaccharolyticum ACB7</name>
    <dbReference type="NCBI Taxonomy" id="796944"/>
    <lineage>
        <taxon>Bacteria</taxon>
        <taxon>Bacillati</taxon>
        <taxon>Bacillota</taxon>
        <taxon>Clostridia</taxon>
        <taxon>Lachnospirales</taxon>
        <taxon>Lachnospiraceae</taxon>
        <taxon>Oribacterium</taxon>
    </lineage>
</organism>
<keyword evidence="3" id="KW-1185">Reference proteome</keyword>
<protein>
    <recommendedName>
        <fullName evidence="1">HTH cro/C1-type domain-containing protein</fullName>
    </recommendedName>
</protein>